<dbReference type="Gene3D" id="1.10.1370.20">
    <property type="entry name" value="Oligoendopeptidase f, C-terminal domain"/>
    <property type="match status" value="1"/>
</dbReference>
<dbReference type="GO" id="GO:0004222">
    <property type="term" value="F:metalloendopeptidase activity"/>
    <property type="evidence" value="ECO:0007669"/>
    <property type="project" value="InterPro"/>
</dbReference>
<organism evidence="8">
    <name type="scientific">marine sediment metagenome</name>
    <dbReference type="NCBI Taxonomy" id="412755"/>
    <lineage>
        <taxon>unclassified sequences</taxon>
        <taxon>metagenomes</taxon>
        <taxon>ecological metagenomes</taxon>
    </lineage>
</organism>
<keyword evidence="5" id="KW-0862">Zinc</keyword>
<dbReference type="AlphaFoldDB" id="X1D941"/>
<feature type="non-terminal residue" evidence="8">
    <location>
        <position position="177"/>
    </location>
</feature>
<evidence type="ECO:0000256" key="3">
    <source>
        <dbReference type="ARBA" id="ARBA00022723"/>
    </source>
</evidence>
<sequence>MGSIFGELLLTDKILSLSESKEQKIEILSTLLNNFFYTVYYVGLRALFEKSIYAAIEEGKLIDAETACNLWDAAKKRVFADSVEWNDYMEFEWARIPHHFMPNFRFYNYSYSFAQMLVFALYEVYKEEGSEFISRFRDLLSRGGTKDVRDNLLDFGFDINDPTFWELGAKQANRFLE</sequence>
<keyword evidence="4" id="KW-0378">Hydrolase</keyword>
<evidence type="ECO:0000256" key="2">
    <source>
        <dbReference type="ARBA" id="ARBA00022670"/>
    </source>
</evidence>
<evidence type="ECO:0000313" key="8">
    <source>
        <dbReference type="EMBL" id="GAH16757.1"/>
    </source>
</evidence>
<dbReference type="GO" id="GO:0046872">
    <property type="term" value="F:metal ion binding"/>
    <property type="evidence" value="ECO:0007669"/>
    <property type="project" value="UniProtKB-KW"/>
</dbReference>
<dbReference type="InterPro" id="IPR042088">
    <property type="entry name" value="OligoPept_F_C"/>
</dbReference>
<comment type="cofactor">
    <cofactor evidence="1">
        <name>Zn(2+)</name>
        <dbReference type="ChEBI" id="CHEBI:29105"/>
    </cofactor>
</comment>
<protein>
    <recommendedName>
        <fullName evidence="7">Peptidase M3A/M3B catalytic domain-containing protein</fullName>
    </recommendedName>
</protein>
<dbReference type="InterPro" id="IPR001567">
    <property type="entry name" value="Pept_M3A_M3B_dom"/>
</dbReference>
<evidence type="ECO:0000256" key="1">
    <source>
        <dbReference type="ARBA" id="ARBA00001947"/>
    </source>
</evidence>
<accession>X1D941</accession>
<proteinExistence type="predicted"/>
<name>X1D941_9ZZZZ</name>
<dbReference type="GO" id="GO:0006508">
    <property type="term" value="P:proteolysis"/>
    <property type="evidence" value="ECO:0007669"/>
    <property type="project" value="UniProtKB-KW"/>
</dbReference>
<dbReference type="Pfam" id="PF01432">
    <property type="entry name" value="Peptidase_M3"/>
    <property type="match status" value="1"/>
</dbReference>
<evidence type="ECO:0000259" key="7">
    <source>
        <dbReference type="Pfam" id="PF01432"/>
    </source>
</evidence>
<dbReference type="EMBL" id="BART01034353">
    <property type="protein sequence ID" value="GAH16757.1"/>
    <property type="molecule type" value="Genomic_DNA"/>
</dbReference>
<evidence type="ECO:0000256" key="6">
    <source>
        <dbReference type="ARBA" id="ARBA00023049"/>
    </source>
</evidence>
<keyword evidence="3" id="KW-0479">Metal-binding</keyword>
<evidence type="ECO:0000256" key="5">
    <source>
        <dbReference type="ARBA" id="ARBA00022833"/>
    </source>
</evidence>
<keyword evidence="2" id="KW-0645">Protease</keyword>
<comment type="caution">
    <text evidence="8">The sequence shown here is derived from an EMBL/GenBank/DDBJ whole genome shotgun (WGS) entry which is preliminary data.</text>
</comment>
<reference evidence="8" key="1">
    <citation type="journal article" date="2014" name="Front. Microbiol.">
        <title>High frequency of phylogenetically diverse reductive dehalogenase-homologous genes in deep subseafloor sedimentary metagenomes.</title>
        <authorList>
            <person name="Kawai M."/>
            <person name="Futagami T."/>
            <person name="Toyoda A."/>
            <person name="Takaki Y."/>
            <person name="Nishi S."/>
            <person name="Hori S."/>
            <person name="Arai W."/>
            <person name="Tsubouchi T."/>
            <person name="Morono Y."/>
            <person name="Uchiyama I."/>
            <person name="Ito T."/>
            <person name="Fujiyama A."/>
            <person name="Inagaki F."/>
            <person name="Takami H."/>
        </authorList>
    </citation>
    <scope>NUCLEOTIDE SEQUENCE</scope>
    <source>
        <strain evidence="8">Expedition CK06-06</strain>
    </source>
</reference>
<dbReference type="SUPFAM" id="SSF55486">
    <property type="entry name" value="Metalloproteases ('zincins'), catalytic domain"/>
    <property type="match status" value="1"/>
</dbReference>
<evidence type="ECO:0000256" key="4">
    <source>
        <dbReference type="ARBA" id="ARBA00022801"/>
    </source>
</evidence>
<feature type="domain" description="Peptidase M3A/M3B catalytic" evidence="7">
    <location>
        <begin position="3"/>
        <end position="166"/>
    </location>
</feature>
<gene>
    <name evidence="8" type="ORF">S01H4_58744</name>
</gene>
<keyword evidence="6" id="KW-0482">Metalloprotease</keyword>